<dbReference type="Gene3D" id="3.30.160.390">
    <property type="entry name" value="Integrase, DNA-binding domain"/>
    <property type="match status" value="1"/>
</dbReference>
<protein>
    <submittedName>
        <fullName evidence="8">Tyrosine-type recombinase/integrase</fullName>
    </submittedName>
</protein>
<dbReference type="GO" id="GO:0003677">
    <property type="term" value="F:DNA binding"/>
    <property type="evidence" value="ECO:0007669"/>
    <property type="project" value="UniProtKB-UniRule"/>
</dbReference>
<comment type="caution">
    <text evidence="8">The sequence shown here is derived from an EMBL/GenBank/DDBJ whole genome shotgun (WGS) entry which is preliminary data.</text>
</comment>
<dbReference type="InterPro" id="IPR011010">
    <property type="entry name" value="DNA_brk_join_enz"/>
</dbReference>
<dbReference type="InterPro" id="IPR050808">
    <property type="entry name" value="Phage_Integrase"/>
</dbReference>
<organism evidence="8 9">
    <name type="scientific">Shewanella zhuhaiensis</name>
    <dbReference type="NCBI Taxonomy" id="2919576"/>
    <lineage>
        <taxon>Bacteria</taxon>
        <taxon>Pseudomonadati</taxon>
        <taxon>Pseudomonadota</taxon>
        <taxon>Gammaproteobacteria</taxon>
        <taxon>Alteromonadales</taxon>
        <taxon>Shewanellaceae</taxon>
        <taxon>Shewanella</taxon>
    </lineage>
</organism>
<evidence type="ECO:0000256" key="2">
    <source>
        <dbReference type="ARBA" id="ARBA00022908"/>
    </source>
</evidence>
<dbReference type="Proteomes" id="UP001297581">
    <property type="component" value="Unassembled WGS sequence"/>
</dbReference>
<dbReference type="AlphaFoldDB" id="A0AAJ1BG50"/>
<dbReference type="PANTHER" id="PTHR30629:SF2">
    <property type="entry name" value="PROPHAGE INTEGRASE INTS-RELATED"/>
    <property type="match status" value="1"/>
</dbReference>
<reference evidence="8 9" key="1">
    <citation type="submission" date="2022-02" db="EMBL/GenBank/DDBJ databases">
        <title>The genome sequence of Shewanella sp. 3B26.</title>
        <authorList>
            <person name="Du J."/>
        </authorList>
    </citation>
    <scope>NUCLEOTIDE SEQUENCE [LARGE SCALE GENOMIC DNA]</scope>
    <source>
        <strain evidence="8 9">3B26</strain>
    </source>
</reference>
<evidence type="ECO:0000259" key="6">
    <source>
        <dbReference type="PROSITE" id="PS51898"/>
    </source>
</evidence>
<keyword evidence="3 5" id="KW-0238">DNA-binding</keyword>
<name>A0AAJ1BG50_9GAMM</name>
<dbReference type="Gene3D" id="1.10.443.10">
    <property type="entry name" value="Intergrase catalytic core"/>
    <property type="match status" value="1"/>
</dbReference>
<dbReference type="PROSITE" id="PS51898">
    <property type="entry name" value="TYR_RECOMBINASE"/>
    <property type="match status" value="1"/>
</dbReference>
<accession>A0AAJ1BG50</accession>
<dbReference type="InterPro" id="IPR013762">
    <property type="entry name" value="Integrase-like_cat_sf"/>
</dbReference>
<keyword evidence="9" id="KW-1185">Reference proteome</keyword>
<feature type="domain" description="Tyr recombinase" evidence="6">
    <location>
        <begin position="201"/>
        <end position="380"/>
    </location>
</feature>
<evidence type="ECO:0000313" key="8">
    <source>
        <dbReference type="EMBL" id="MCH4294191.1"/>
    </source>
</evidence>
<dbReference type="InterPro" id="IPR038488">
    <property type="entry name" value="Integrase_DNA-bd_sf"/>
</dbReference>
<gene>
    <name evidence="8" type="ORF">MJ923_07720</name>
</gene>
<dbReference type="RefSeq" id="WP_240590584.1">
    <property type="nucleotide sequence ID" value="NZ_JAKUDL010000002.1"/>
</dbReference>
<dbReference type="InterPro" id="IPR010998">
    <property type="entry name" value="Integrase_recombinase_N"/>
</dbReference>
<dbReference type="GO" id="GO:0015074">
    <property type="term" value="P:DNA integration"/>
    <property type="evidence" value="ECO:0007669"/>
    <property type="project" value="UniProtKB-KW"/>
</dbReference>
<keyword evidence="2" id="KW-0229">DNA integration</keyword>
<dbReference type="GO" id="GO:0006310">
    <property type="term" value="P:DNA recombination"/>
    <property type="evidence" value="ECO:0007669"/>
    <property type="project" value="UniProtKB-KW"/>
</dbReference>
<dbReference type="InterPro" id="IPR044068">
    <property type="entry name" value="CB"/>
</dbReference>
<dbReference type="PANTHER" id="PTHR30629">
    <property type="entry name" value="PROPHAGE INTEGRASE"/>
    <property type="match status" value="1"/>
</dbReference>
<proteinExistence type="inferred from homology"/>
<evidence type="ECO:0000256" key="5">
    <source>
        <dbReference type="PROSITE-ProRule" id="PRU01248"/>
    </source>
</evidence>
<evidence type="ECO:0000256" key="1">
    <source>
        <dbReference type="ARBA" id="ARBA00008857"/>
    </source>
</evidence>
<dbReference type="CDD" id="cd00801">
    <property type="entry name" value="INT_P4_C"/>
    <property type="match status" value="1"/>
</dbReference>
<keyword evidence="4" id="KW-0233">DNA recombination</keyword>
<dbReference type="InterPro" id="IPR002104">
    <property type="entry name" value="Integrase_catalytic"/>
</dbReference>
<dbReference type="Pfam" id="PF13356">
    <property type="entry name" value="Arm-DNA-bind_3"/>
    <property type="match status" value="1"/>
</dbReference>
<dbReference type="PROSITE" id="PS51900">
    <property type="entry name" value="CB"/>
    <property type="match status" value="1"/>
</dbReference>
<sequence>MSLSDTQLRAINGKVYTGPAELADRDGLGVRITPNGTITWQWRFRWQGKASRLTLGRYPDLKVAAARLLVPEVRNALANGTDPRLYWKHRSTQEGKLTLKELCQQFLDVRSPGLKPGTVATYRSAFNTHLFDAFPGRPVEDVAMGEWIDFFDGIAKQSRVTSGAMLKHVKAILNWAVRRQLISNVDVLLLRVADVGSPSKVGDRVLTVVECGKIWRELDKSRATNSVLNAIKACMLSGARISELLNSRREEFDLESMVWTVPSRNSKTNLAIRRAITPALLEILQQQWSLYRSPWTFPAPNEHRKPLGIASVNKLTRELRERMDIPTWRLHDFRRTLSTRLSEAGVLPHVTEKMLGHVLGGVMAVYNKHDWLDEQAKAYMLWADKVLGAVRTEQR</sequence>
<dbReference type="Pfam" id="PF00589">
    <property type="entry name" value="Phage_integrase"/>
    <property type="match status" value="1"/>
</dbReference>
<dbReference type="EMBL" id="JAKUDL010000002">
    <property type="protein sequence ID" value="MCH4294191.1"/>
    <property type="molecule type" value="Genomic_DNA"/>
</dbReference>
<evidence type="ECO:0000259" key="7">
    <source>
        <dbReference type="PROSITE" id="PS51900"/>
    </source>
</evidence>
<dbReference type="SUPFAM" id="SSF56349">
    <property type="entry name" value="DNA breaking-rejoining enzymes"/>
    <property type="match status" value="1"/>
</dbReference>
<feature type="domain" description="Core-binding (CB)" evidence="7">
    <location>
        <begin position="97"/>
        <end position="177"/>
    </location>
</feature>
<evidence type="ECO:0000256" key="4">
    <source>
        <dbReference type="ARBA" id="ARBA00023172"/>
    </source>
</evidence>
<dbReference type="Gene3D" id="1.10.150.130">
    <property type="match status" value="1"/>
</dbReference>
<comment type="similarity">
    <text evidence="1">Belongs to the 'phage' integrase family.</text>
</comment>
<evidence type="ECO:0000313" key="9">
    <source>
        <dbReference type="Proteomes" id="UP001297581"/>
    </source>
</evidence>
<evidence type="ECO:0000256" key="3">
    <source>
        <dbReference type="ARBA" id="ARBA00023125"/>
    </source>
</evidence>
<dbReference type="InterPro" id="IPR025166">
    <property type="entry name" value="Integrase_DNA_bind_dom"/>
</dbReference>